<accession>A0A0C2DGJ9</accession>
<gene>
    <name evidence="1" type="ORF">ANCDUO_08142</name>
</gene>
<keyword evidence="2" id="KW-1185">Reference proteome</keyword>
<dbReference type="AlphaFoldDB" id="A0A0C2DGJ9"/>
<dbReference type="Proteomes" id="UP000054047">
    <property type="component" value="Unassembled WGS sequence"/>
</dbReference>
<organism evidence="1 2">
    <name type="scientific">Ancylostoma duodenale</name>
    <dbReference type="NCBI Taxonomy" id="51022"/>
    <lineage>
        <taxon>Eukaryota</taxon>
        <taxon>Metazoa</taxon>
        <taxon>Ecdysozoa</taxon>
        <taxon>Nematoda</taxon>
        <taxon>Chromadorea</taxon>
        <taxon>Rhabditida</taxon>
        <taxon>Rhabditina</taxon>
        <taxon>Rhabditomorpha</taxon>
        <taxon>Strongyloidea</taxon>
        <taxon>Ancylostomatidae</taxon>
        <taxon>Ancylostomatinae</taxon>
        <taxon>Ancylostoma</taxon>
    </lineage>
</organism>
<name>A0A0C2DGJ9_9BILA</name>
<protein>
    <submittedName>
        <fullName evidence="1">Uncharacterized protein</fullName>
    </submittedName>
</protein>
<dbReference type="EMBL" id="KN730001">
    <property type="protein sequence ID" value="KIH61582.1"/>
    <property type="molecule type" value="Genomic_DNA"/>
</dbReference>
<dbReference type="OrthoDB" id="10473596at2759"/>
<evidence type="ECO:0000313" key="1">
    <source>
        <dbReference type="EMBL" id="KIH61582.1"/>
    </source>
</evidence>
<proteinExistence type="predicted"/>
<reference evidence="1 2" key="1">
    <citation type="submission" date="2013-12" db="EMBL/GenBank/DDBJ databases">
        <title>Draft genome of the parsitic nematode Ancylostoma duodenale.</title>
        <authorList>
            <person name="Mitreva M."/>
        </authorList>
    </citation>
    <scope>NUCLEOTIDE SEQUENCE [LARGE SCALE GENOMIC DNA]</scope>
    <source>
        <strain evidence="1 2">Zhejiang</strain>
    </source>
</reference>
<evidence type="ECO:0000313" key="2">
    <source>
        <dbReference type="Proteomes" id="UP000054047"/>
    </source>
</evidence>
<sequence>MLDSTKMLNPPGRPAITIVYNTQFENIYLPMETQFPPTGVTIYVELNPLIPTPVLQQLQHACPQCQLLDDIECGLGRGHRSVNEILEACIGRRIIRPATGYFIEIDSGVATPDQINKICAEAVYMEICIRITHSDIQSLRCPNLQVLKSCKPGNAAGPV</sequence>